<evidence type="ECO:0000313" key="9">
    <source>
        <dbReference type="EMBL" id="CDJ41800.1"/>
    </source>
</evidence>
<dbReference type="Proteomes" id="UP000030747">
    <property type="component" value="Unassembled WGS sequence"/>
</dbReference>
<evidence type="ECO:0000256" key="5">
    <source>
        <dbReference type="ARBA" id="ARBA00023136"/>
    </source>
</evidence>
<evidence type="ECO:0000256" key="8">
    <source>
        <dbReference type="SAM" id="Phobius"/>
    </source>
</evidence>
<sequence>MAFPRRGSGSGSDGSSEALKKGPQGPPGAPGAPGAPGGWGPAGALQRLFSEADKYLQDAPVAQQAAAATGLRPSFLVAVAAAVLFISLGTGFGGGLVCDIAGFLYPAWMSFLAIESPGTEGEKLWLTYWVVYSAFSILEYFVDFILFWIPFYYLFKFCFLLYLALPRFKGAETIYNLVIRPLLLQQQQPLQQLAEAGNKAAAELQQKVLEGINKVQGAVSVAGGVHTPQVAPEPPKRE</sequence>
<dbReference type="GO" id="GO:0016020">
    <property type="term" value="C:membrane"/>
    <property type="evidence" value="ECO:0007669"/>
    <property type="project" value="UniProtKB-SubCell"/>
</dbReference>
<proteinExistence type="inferred from homology"/>
<dbReference type="VEuPathDB" id="ToxoDB:ETH2_0317700"/>
<organism evidence="9 10">
    <name type="scientific">Eimeria tenella</name>
    <name type="common">Coccidian parasite</name>
    <dbReference type="NCBI Taxonomy" id="5802"/>
    <lineage>
        <taxon>Eukaryota</taxon>
        <taxon>Sar</taxon>
        <taxon>Alveolata</taxon>
        <taxon>Apicomplexa</taxon>
        <taxon>Conoidasida</taxon>
        <taxon>Coccidia</taxon>
        <taxon>Eucoccidiorida</taxon>
        <taxon>Eimeriorina</taxon>
        <taxon>Eimeriidae</taxon>
        <taxon>Eimeria</taxon>
    </lineage>
</organism>
<protein>
    <recommendedName>
        <fullName evidence="11">TB2/DP1, HVA22 domain-containing protein</fullName>
    </recommendedName>
</protein>
<gene>
    <name evidence="9" type="ORF">ETH_00028315</name>
</gene>
<keyword evidence="4 8" id="KW-1133">Transmembrane helix</keyword>
<feature type="transmembrane region" description="Helical" evidence="8">
    <location>
        <begin position="75"/>
        <end position="108"/>
    </location>
</feature>
<evidence type="ECO:0000256" key="4">
    <source>
        <dbReference type="ARBA" id="ARBA00022989"/>
    </source>
</evidence>
<dbReference type="OMA" id="FLYPAWM"/>
<dbReference type="Pfam" id="PF03134">
    <property type="entry name" value="TB2_DP1_HVA22"/>
    <property type="match status" value="1"/>
</dbReference>
<reference evidence="9" key="2">
    <citation type="submission" date="2013-10" db="EMBL/GenBank/DDBJ databases">
        <authorList>
            <person name="Aslett M."/>
        </authorList>
    </citation>
    <scope>NUCLEOTIDE SEQUENCE [LARGE SCALE GENOMIC DNA]</scope>
    <source>
        <strain evidence="9">Houghton</strain>
    </source>
</reference>
<feature type="region of interest" description="Disordered" evidence="7">
    <location>
        <begin position="1"/>
        <end position="37"/>
    </location>
</feature>
<reference evidence="9" key="1">
    <citation type="submission" date="2013-10" db="EMBL/GenBank/DDBJ databases">
        <title>Genomic analysis of the causative agents of coccidiosis in chickens.</title>
        <authorList>
            <person name="Reid A.J."/>
            <person name="Blake D."/>
            <person name="Billington K."/>
            <person name="Browne H."/>
            <person name="Dunn M."/>
            <person name="Hung S."/>
            <person name="Kawahara F."/>
            <person name="Miranda-Saavedra D."/>
            <person name="Mourier T."/>
            <person name="Nagra H."/>
            <person name="Otto T.D."/>
            <person name="Rawlings N."/>
            <person name="Sanchez A."/>
            <person name="Sanders M."/>
            <person name="Subramaniam C."/>
            <person name="Tay Y."/>
            <person name="Dear P."/>
            <person name="Doerig C."/>
            <person name="Gruber A."/>
            <person name="Parkinson J."/>
            <person name="Shirley M."/>
            <person name="Wan K.L."/>
            <person name="Berriman M."/>
            <person name="Tomley F."/>
            <person name="Pain A."/>
        </authorList>
    </citation>
    <scope>NUCLEOTIDE SEQUENCE [LARGE SCALE GENOMIC DNA]</scope>
    <source>
        <strain evidence="9">Houghton</strain>
    </source>
</reference>
<keyword evidence="3 8" id="KW-0812">Transmembrane</keyword>
<dbReference type="EMBL" id="HG675673">
    <property type="protein sequence ID" value="CDJ41800.1"/>
    <property type="molecule type" value="Genomic_DNA"/>
</dbReference>
<evidence type="ECO:0000256" key="1">
    <source>
        <dbReference type="ARBA" id="ARBA00004141"/>
    </source>
</evidence>
<comment type="similarity">
    <text evidence="2 6">Belongs to the DP1 family.</text>
</comment>
<feature type="transmembrane region" description="Helical" evidence="8">
    <location>
        <begin position="128"/>
        <end position="155"/>
    </location>
</feature>
<dbReference type="OrthoDB" id="10009287at2759"/>
<dbReference type="PANTHER" id="PTHR12300:SF161">
    <property type="entry name" value="RECEPTOR EXPRESSION-ENHANCING PROTEIN"/>
    <property type="match status" value="1"/>
</dbReference>
<name>U6L201_EIMTE</name>
<evidence type="ECO:0000256" key="6">
    <source>
        <dbReference type="RuleBase" id="RU362006"/>
    </source>
</evidence>
<keyword evidence="10" id="KW-1185">Reference proteome</keyword>
<comment type="subcellular location">
    <subcellularLocation>
        <location evidence="1 6">Membrane</location>
        <topology evidence="1 6">Multi-pass membrane protein</topology>
    </subcellularLocation>
</comment>
<dbReference type="InterPro" id="IPR004345">
    <property type="entry name" value="TB2_DP1_HVA22"/>
</dbReference>
<evidence type="ECO:0000256" key="3">
    <source>
        <dbReference type="ARBA" id="ARBA00022692"/>
    </source>
</evidence>
<evidence type="ECO:0008006" key="11">
    <source>
        <dbReference type="Google" id="ProtNLM"/>
    </source>
</evidence>
<evidence type="ECO:0000256" key="7">
    <source>
        <dbReference type="SAM" id="MobiDB-lite"/>
    </source>
</evidence>
<evidence type="ECO:0000256" key="2">
    <source>
        <dbReference type="ARBA" id="ARBA00008573"/>
    </source>
</evidence>
<evidence type="ECO:0000313" key="10">
    <source>
        <dbReference type="Proteomes" id="UP000030747"/>
    </source>
</evidence>
<dbReference type="VEuPathDB" id="ToxoDB:ETH_00028315"/>
<dbReference type="RefSeq" id="XP_013232550.1">
    <property type="nucleotide sequence ID" value="XM_013377096.1"/>
</dbReference>
<dbReference type="AlphaFoldDB" id="U6L201"/>
<dbReference type="GeneID" id="25254756"/>
<keyword evidence="5 8" id="KW-0472">Membrane</keyword>
<dbReference type="PANTHER" id="PTHR12300">
    <property type="entry name" value="HVA22-LIKE PROTEINS"/>
    <property type="match status" value="1"/>
</dbReference>
<accession>U6L201</accession>